<accession>A0A8X6GMG0</accession>
<dbReference type="AlphaFoldDB" id="A0A8X6GMG0"/>
<protein>
    <submittedName>
        <fullName evidence="1">Uncharacterized protein</fullName>
    </submittedName>
</protein>
<evidence type="ECO:0000313" key="1">
    <source>
        <dbReference type="EMBL" id="GFR06089.1"/>
    </source>
</evidence>
<proteinExistence type="predicted"/>
<sequence>MGKCYSFRLAVACYALLSWFGLKGTGYLGVASSMRNYFLKSSLVMPFQLKATDEINIEDLMFDNIHNTRVTGSSRHSTNNSSGGIIAASAPEIQWASKSSCGVKQMRRE</sequence>
<dbReference type="EMBL" id="BMAO01035804">
    <property type="protein sequence ID" value="GFR06089.1"/>
    <property type="molecule type" value="Genomic_DNA"/>
</dbReference>
<comment type="caution">
    <text evidence="1">The sequence shown here is derived from an EMBL/GenBank/DDBJ whole genome shotgun (WGS) entry which is preliminary data.</text>
</comment>
<keyword evidence="2" id="KW-1185">Reference proteome</keyword>
<organism evidence="1 2">
    <name type="scientific">Trichonephila clavata</name>
    <name type="common">Joro spider</name>
    <name type="synonym">Nephila clavata</name>
    <dbReference type="NCBI Taxonomy" id="2740835"/>
    <lineage>
        <taxon>Eukaryota</taxon>
        <taxon>Metazoa</taxon>
        <taxon>Ecdysozoa</taxon>
        <taxon>Arthropoda</taxon>
        <taxon>Chelicerata</taxon>
        <taxon>Arachnida</taxon>
        <taxon>Araneae</taxon>
        <taxon>Araneomorphae</taxon>
        <taxon>Entelegynae</taxon>
        <taxon>Araneoidea</taxon>
        <taxon>Nephilidae</taxon>
        <taxon>Trichonephila</taxon>
    </lineage>
</organism>
<evidence type="ECO:0000313" key="2">
    <source>
        <dbReference type="Proteomes" id="UP000887116"/>
    </source>
</evidence>
<dbReference type="Proteomes" id="UP000887116">
    <property type="component" value="Unassembled WGS sequence"/>
</dbReference>
<name>A0A8X6GMG0_TRICU</name>
<reference evidence="1" key="1">
    <citation type="submission" date="2020-07" db="EMBL/GenBank/DDBJ databases">
        <title>Multicomponent nature underlies the extraordinary mechanical properties of spider dragline silk.</title>
        <authorList>
            <person name="Kono N."/>
            <person name="Nakamura H."/>
            <person name="Mori M."/>
            <person name="Yoshida Y."/>
            <person name="Ohtoshi R."/>
            <person name="Malay A.D."/>
            <person name="Moran D.A.P."/>
            <person name="Tomita M."/>
            <person name="Numata K."/>
            <person name="Arakawa K."/>
        </authorList>
    </citation>
    <scope>NUCLEOTIDE SEQUENCE</scope>
</reference>
<gene>
    <name evidence="1" type="ORF">TNCT_32091</name>
</gene>